<dbReference type="Gene3D" id="3.40.50.1820">
    <property type="entry name" value="alpha/beta hydrolase"/>
    <property type="match status" value="1"/>
</dbReference>
<reference evidence="4 5" key="1">
    <citation type="submission" date="2019-12" db="EMBL/GenBank/DDBJ databases">
        <title>Draft genome sequence of the ascomycete Xylaria multiplex DSM 110363.</title>
        <authorList>
            <person name="Buettner E."/>
            <person name="Kellner H."/>
        </authorList>
    </citation>
    <scope>NUCLEOTIDE SEQUENCE [LARGE SCALE GENOMIC DNA]</scope>
    <source>
        <strain evidence="4 5">DSM 110363</strain>
    </source>
</reference>
<evidence type="ECO:0000259" key="3">
    <source>
        <dbReference type="Pfam" id="PF00135"/>
    </source>
</evidence>
<organism evidence="4 5">
    <name type="scientific">Xylaria multiplex</name>
    <dbReference type="NCBI Taxonomy" id="323545"/>
    <lineage>
        <taxon>Eukaryota</taxon>
        <taxon>Fungi</taxon>
        <taxon>Dikarya</taxon>
        <taxon>Ascomycota</taxon>
        <taxon>Pezizomycotina</taxon>
        <taxon>Sordariomycetes</taxon>
        <taxon>Xylariomycetidae</taxon>
        <taxon>Xylariales</taxon>
        <taxon>Xylariaceae</taxon>
        <taxon>Xylaria</taxon>
    </lineage>
</organism>
<accession>A0A7C8MLV5</accession>
<dbReference type="Proteomes" id="UP000481858">
    <property type="component" value="Unassembled WGS sequence"/>
</dbReference>
<dbReference type="AlphaFoldDB" id="A0A7C8MLV5"/>
<dbReference type="InterPro" id="IPR002018">
    <property type="entry name" value="CarbesteraseB"/>
</dbReference>
<evidence type="ECO:0000313" key="5">
    <source>
        <dbReference type="Proteomes" id="UP000481858"/>
    </source>
</evidence>
<dbReference type="InterPro" id="IPR029058">
    <property type="entry name" value="AB_hydrolase_fold"/>
</dbReference>
<keyword evidence="2" id="KW-0378">Hydrolase</keyword>
<dbReference type="PROSITE" id="PS00122">
    <property type="entry name" value="CARBOXYLESTERASE_B_1"/>
    <property type="match status" value="1"/>
</dbReference>
<evidence type="ECO:0000313" key="4">
    <source>
        <dbReference type="EMBL" id="KAF2966150.1"/>
    </source>
</evidence>
<dbReference type="OrthoDB" id="6846267at2759"/>
<dbReference type="EMBL" id="WUBL01000096">
    <property type="protein sequence ID" value="KAF2966150.1"/>
    <property type="molecule type" value="Genomic_DNA"/>
</dbReference>
<name>A0A7C8MLV5_9PEZI</name>
<gene>
    <name evidence="4" type="ORF">GQX73_g7433</name>
</gene>
<sequence length="712" mass="79188">MAESPKPRCAYERVVVELPTWTAPSYMQAVVGKKSSLSEDLDEFRGIPYGEVPKRWEHSKLRTHLPQDVFDATKNGPVSPQPTKDRNTKYFQACSAIPDLVESEFDCLNLNIVRPSTAGLSRAGIHESATLPVLVWIHGGGGTGSDPLNDPGRLVLRSLEIGSPIIAALLNFRDSIFGFMGSTDILKTQSKLEKQGLNFGLYDQKVALTWVARNIAHFGGDPKQITLGGQSAGSFAVHIHLLDADSRTEEPLFKRAILQSGAQFTLSPLELPDIDTSWARLCQYWGVEAENSRQKVELLRQMPTAAMLEFFIKCKNIRFGPVADGVTMMMDTVIFPNVGLGQDIEPAGYEPIEIMIGACDIEETGYLQEDIDLERLQRIFAESYGTSAAGTLVLEAYGLVEGCAQSVLRTNFERFLSDAKFDLPIYILRTTLSTQRRAGHGDATGVQPYSIEFGNPFPGPKKGCAHHGVEMIYLFDAFHDALADADRGVFRPYPEPSVQISALHKRESIEPKIDNEPEAHAVANLDLVRSIQDHWLGFIVGKLAQKVGEGEVLVWDKDRRPRVERLADDPKWISRIDRLKLLGKDIPSIRKHAMSSADVALLQTSYDRVYGAYTMPNLRNSSEEEPAHDDDALPRRSTQAVHFLSHGASQFWRAGGQRMAEASLIVRMDTYFNTPMMNYNVTFGIKASTMTMMILFYNRQASMGNCDELPEA</sequence>
<dbReference type="InterPro" id="IPR019826">
    <property type="entry name" value="Carboxylesterase_B_AS"/>
</dbReference>
<dbReference type="InterPro" id="IPR050309">
    <property type="entry name" value="Type-B_Carboxylest/Lipase"/>
</dbReference>
<evidence type="ECO:0000256" key="2">
    <source>
        <dbReference type="ARBA" id="ARBA00022801"/>
    </source>
</evidence>
<dbReference type="SUPFAM" id="SSF53474">
    <property type="entry name" value="alpha/beta-Hydrolases"/>
    <property type="match status" value="1"/>
</dbReference>
<dbReference type="InParanoid" id="A0A7C8MLV5"/>
<proteinExistence type="inferred from homology"/>
<dbReference type="PANTHER" id="PTHR11559">
    <property type="entry name" value="CARBOXYLESTERASE"/>
    <property type="match status" value="1"/>
</dbReference>
<comment type="similarity">
    <text evidence="1">Belongs to the type-B carboxylesterase/lipase family.</text>
</comment>
<keyword evidence="5" id="KW-1185">Reference proteome</keyword>
<comment type="caution">
    <text evidence="4">The sequence shown here is derived from an EMBL/GenBank/DDBJ whole genome shotgun (WGS) entry which is preliminary data.</text>
</comment>
<protein>
    <recommendedName>
        <fullName evidence="3">Carboxylesterase type B domain-containing protein</fullName>
    </recommendedName>
</protein>
<dbReference type="GO" id="GO:0016787">
    <property type="term" value="F:hydrolase activity"/>
    <property type="evidence" value="ECO:0007669"/>
    <property type="project" value="UniProtKB-KW"/>
</dbReference>
<dbReference type="Pfam" id="PF00135">
    <property type="entry name" value="COesterase"/>
    <property type="match status" value="1"/>
</dbReference>
<feature type="domain" description="Carboxylesterase type B" evidence="3">
    <location>
        <begin position="31"/>
        <end position="476"/>
    </location>
</feature>
<evidence type="ECO:0000256" key="1">
    <source>
        <dbReference type="ARBA" id="ARBA00005964"/>
    </source>
</evidence>